<keyword evidence="3" id="KW-1185">Reference proteome</keyword>
<dbReference type="InterPro" id="IPR032675">
    <property type="entry name" value="LRR_dom_sf"/>
</dbReference>
<evidence type="ECO:0000313" key="3">
    <source>
        <dbReference type="Proteomes" id="UP001140091"/>
    </source>
</evidence>
<evidence type="ECO:0000256" key="1">
    <source>
        <dbReference type="SAM" id="MobiDB-lite"/>
    </source>
</evidence>
<feature type="non-terminal residue" evidence="2">
    <location>
        <position position="538"/>
    </location>
</feature>
<accession>A0A9W8MKJ5</accession>
<dbReference type="SUPFAM" id="SSF52047">
    <property type="entry name" value="RNI-like"/>
    <property type="match status" value="1"/>
</dbReference>
<dbReference type="AlphaFoldDB" id="A0A9W8MKJ5"/>
<evidence type="ECO:0000313" key="2">
    <source>
        <dbReference type="EMBL" id="KAJ2935360.1"/>
    </source>
</evidence>
<gene>
    <name evidence="2" type="ORF">H1R20_g1734</name>
</gene>
<reference evidence="2" key="1">
    <citation type="submission" date="2022-06" db="EMBL/GenBank/DDBJ databases">
        <title>Genome Sequence of Candolleomyces eurysporus.</title>
        <authorList>
            <person name="Buettner E."/>
        </authorList>
    </citation>
    <scope>NUCLEOTIDE SEQUENCE</scope>
    <source>
        <strain evidence="2">VTCC 930004</strain>
    </source>
</reference>
<dbReference type="OrthoDB" id="3515175at2759"/>
<dbReference type="Gene3D" id="3.80.10.10">
    <property type="entry name" value="Ribonuclease Inhibitor"/>
    <property type="match status" value="1"/>
</dbReference>
<sequence length="538" mass="60106">MGQRHQIFVVARVSVAPGKPQQYRCIAALHHQWCYGKLPLYAINSFKRLARVPENAALIEEELATYHERKKNLPGRPCPYTSYLAESAFSVDLVRESGPYSSGVLILDADMGSRDGDNNDGITILDVTTPRNPAYCLVSIYGLEVEEDIQPTMTPLTAAQYLRSYYPIDNPREYDAEDMEQERYNLGAIANLDDMPLIPITTLAKVWPNEYAAPNDGPQGSEPSNGSKADSAEAAGFTAQLTAYPAEIDALRKRSTLSIEDIAQLTTASKGAMEPDGIVDLARFPLTADQILAILKELHDFKRLDVSHCQAVDSRVFLQLVKTYKHLRWINILHCPISEEDLKELIINDPRRFRSIEAILHPTFLTGQIPADFPQAFRLACISGSWRPVDSVALPFFVTDQLVQNLLDLCSNIDAYSTPHSSVLASIRRSPDQSWQDRAIQLVPDCDRRERNNFREGYQFLVLYAQKKYGILPPLAPGQSNYTDSDVIGLELFLKRLEEEGSPSTDVGAVNRLLDLVAGMKLLTAEEIKAFEGPAAYW</sequence>
<proteinExistence type="predicted"/>
<dbReference type="Proteomes" id="UP001140091">
    <property type="component" value="Unassembled WGS sequence"/>
</dbReference>
<comment type="caution">
    <text evidence="2">The sequence shown here is derived from an EMBL/GenBank/DDBJ whole genome shotgun (WGS) entry which is preliminary data.</text>
</comment>
<feature type="region of interest" description="Disordered" evidence="1">
    <location>
        <begin position="211"/>
        <end position="232"/>
    </location>
</feature>
<name>A0A9W8MKJ5_9AGAR</name>
<dbReference type="EMBL" id="JANBPK010000576">
    <property type="protein sequence ID" value="KAJ2935360.1"/>
    <property type="molecule type" value="Genomic_DNA"/>
</dbReference>
<protein>
    <submittedName>
        <fullName evidence="2">Uncharacterized protein</fullName>
    </submittedName>
</protein>
<organism evidence="2 3">
    <name type="scientific">Candolleomyces eurysporus</name>
    <dbReference type="NCBI Taxonomy" id="2828524"/>
    <lineage>
        <taxon>Eukaryota</taxon>
        <taxon>Fungi</taxon>
        <taxon>Dikarya</taxon>
        <taxon>Basidiomycota</taxon>
        <taxon>Agaricomycotina</taxon>
        <taxon>Agaricomycetes</taxon>
        <taxon>Agaricomycetidae</taxon>
        <taxon>Agaricales</taxon>
        <taxon>Agaricineae</taxon>
        <taxon>Psathyrellaceae</taxon>
        <taxon>Candolleomyces</taxon>
    </lineage>
</organism>